<dbReference type="Pfam" id="PF13391">
    <property type="entry name" value="HNH_2"/>
    <property type="match status" value="1"/>
</dbReference>
<dbReference type="RefSeq" id="WP_271185732.1">
    <property type="nucleotide sequence ID" value="NZ_BSFE01000002.1"/>
</dbReference>
<protein>
    <recommendedName>
        <fullName evidence="1">HNH nuclease domain-containing protein</fullName>
    </recommendedName>
</protein>
<keyword evidence="3" id="KW-1185">Reference proteome</keyword>
<dbReference type="Proteomes" id="UP001143486">
    <property type="component" value="Unassembled WGS sequence"/>
</dbReference>
<feature type="domain" description="HNH nuclease" evidence="1">
    <location>
        <begin position="142"/>
        <end position="191"/>
    </location>
</feature>
<dbReference type="EMBL" id="BSFE01000002">
    <property type="protein sequence ID" value="GLK51349.1"/>
    <property type="molecule type" value="Genomic_DNA"/>
</dbReference>
<gene>
    <name evidence="2" type="ORF">GCM10017621_08570</name>
</gene>
<comment type="caution">
    <text evidence="2">The sequence shown here is derived from an EMBL/GenBank/DDBJ whole genome shotgun (WGS) entry which is preliminary data.</text>
</comment>
<dbReference type="InterPro" id="IPR003615">
    <property type="entry name" value="HNH_nuc"/>
</dbReference>
<evidence type="ECO:0000259" key="1">
    <source>
        <dbReference type="Pfam" id="PF13391"/>
    </source>
</evidence>
<proteinExistence type="predicted"/>
<sequence>MLRPNSRPDDVAWLMAELGPEDIEGAIDEYWQSDNKKVWLGNLRSGPSRRYFLYDNGEHLDAKAIVKAALVRKGYDASEVYEWHTDPLIDVLEKLGFPVIDEKASEAVDTYSMRRYESVLRLARQGQSRFRQQALEIWKGKCAISGVAHEQALEAAHVSPHSQYGQMTRKNSIILRVDLHRLFDIGMIAVDPEDIKVKVNPILESYQEFDGRSIALPDSGPSPEQFTDRWSQFLALQNK</sequence>
<evidence type="ECO:0000313" key="3">
    <source>
        <dbReference type="Proteomes" id="UP001143486"/>
    </source>
</evidence>
<name>A0A9W6IKU6_9PROT</name>
<reference evidence="2" key="1">
    <citation type="journal article" date="2014" name="Int. J. Syst. Evol. Microbiol.">
        <title>Complete genome sequence of Corynebacterium casei LMG S-19264T (=DSM 44701T), isolated from a smear-ripened cheese.</title>
        <authorList>
            <consortium name="US DOE Joint Genome Institute (JGI-PGF)"/>
            <person name="Walter F."/>
            <person name="Albersmeier A."/>
            <person name="Kalinowski J."/>
            <person name="Ruckert C."/>
        </authorList>
    </citation>
    <scope>NUCLEOTIDE SEQUENCE</scope>
    <source>
        <strain evidence="2">VKM B-1513</strain>
    </source>
</reference>
<accession>A0A9W6IKU6</accession>
<evidence type="ECO:0000313" key="2">
    <source>
        <dbReference type="EMBL" id="GLK51349.1"/>
    </source>
</evidence>
<reference evidence="2" key="2">
    <citation type="submission" date="2023-01" db="EMBL/GenBank/DDBJ databases">
        <authorList>
            <person name="Sun Q."/>
            <person name="Evtushenko L."/>
        </authorList>
    </citation>
    <scope>NUCLEOTIDE SEQUENCE</scope>
    <source>
        <strain evidence="2">VKM B-1513</strain>
    </source>
</reference>
<dbReference type="AlphaFoldDB" id="A0A9W6IKU6"/>
<organism evidence="2 3">
    <name type="scientific">Maricaulis virginensis</name>
    <dbReference type="NCBI Taxonomy" id="144022"/>
    <lineage>
        <taxon>Bacteria</taxon>
        <taxon>Pseudomonadati</taxon>
        <taxon>Pseudomonadota</taxon>
        <taxon>Alphaproteobacteria</taxon>
        <taxon>Maricaulales</taxon>
        <taxon>Maricaulaceae</taxon>
        <taxon>Maricaulis</taxon>
    </lineage>
</organism>